<evidence type="ECO:0000256" key="1">
    <source>
        <dbReference type="ARBA" id="ARBA00001946"/>
    </source>
</evidence>
<comment type="caution">
    <text evidence="9">The sequence shown here is derived from an EMBL/GenBank/DDBJ whole genome shotgun (WGS) entry which is preliminary data.</text>
</comment>
<proteinExistence type="predicted"/>
<keyword evidence="6" id="KW-0460">Magnesium</keyword>
<evidence type="ECO:0000256" key="2">
    <source>
        <dbReference type="ARBA" id="ARBA00022722"/>
    </source>
</evidence>
<sequence length="388" mass="41509">MTRHLLIDRVSGRPAAALLVDGRLEDLLVDPPAGDAMPRPGEILAAKIDRLVPKLGAAFVALGGGRTGFLREARGRRAGERLAVQVVSHPEAGKASPVTARILHKGRRLIHTPGAPGINLSRQIRDADERARLTAVVEGWEPGPEIAPEALRAALRGMARGDGTILRTAAIGAAEAELAAELGQLLLERAALEGLDGAAVPPAGSPSVREALRDWTDPVPRILVGRETWHELAGELERAGAVSADLRAAMQRFDGPDLFDHHGLWEAIEALRSPRAALPSGGWMQIEPTAALVAVDVNTGGGFQGGDALTANLEAVRELPRQLRLRGLGGIVALDLAPLPKRDRKRLEDALRTALRRDPVETSLAGWTPLGLVELQRKRERRPILELI</sequence>
<organism evidence="9 10">
    <name type="scientific">Paralimibaculum aggregatum</name>
    <dbReference type="NCBI Taxonomy" id="3036245"/>
    <lineage>
        <taxon>Bacteria</taxon>
        <taxon>Pseudomonadati</taxon>
        <taxon>Pseudomonadota</taxon>
        <taxon>Alphaproteobacteria</taxon>
        <taxon>Rhodobacterales</taxon>
        <taxon>Paracoccaceae</taxon>
        <taxon>Paralimibaculum</taxon>
    </lineage>
</organism>
<dbReference type="Proteomes" id="UP001239909">
    <property type="component" value="Unassembled WGS sequence"/>
</dbReference>
<gene>
    <name evidence="9" type="ORF">LNKW23_25990</name>
</gene>
<keyword evidence="2" id="KW-0540">Nuclease</keyword>
<accession>A0ABQ6LJE6</accession>
<evidence type="ECO:0000313" key="10">
    <source>
        <dbReference type="Proteomes" id="UP001239909"/>
    </source>
</evidence>
<evidence type="ECO:0000256" key="4">
    <source>
        <dbReference type="ARBA" id="ARBA00022759"/>
    </source>
</evidence>
<keyword evidence="5" id="KW-0378">Hydrolase</keyword>
<dbReference type="RefSeq" id="WP_285672183.1">
    <property type="nucleotide sequence ID" value="NZ_BSYI01000019.1"/>
</dbReference>
<evidence type="ECO:0000259" key="8">
    <source>
        <dbReference type="Pfam" id="PF10150"/>
    </source>
</evidence>
<protein>
    <submittedName>
        <fullName evidence="9">Ribonuclease E/G</fullName>
    </submittedName>
</protein>
<evidence type="ECO:0000256" key="5">
    <source>
        <dbReference type="ARBA" id="ARBA00022801"/>
    </source>
</evidence>
<keyword evidence="3" id="KW-0479">Metal-binding</keyword>
<dbReference type="PANTHER" id="PTHR30001:SF1">
    <property type="entry name" value="RIBONUCLEASE E_G-LIKE PROTEIN, CHLOROPLASTIC"/>
    <property type="match status" value="1"/>
</dbReference>
<feature type="domain" description="RNA-binding protein AU-1/Ribonuclease E/G" evidence="8">
    <location>
        <begin position="106"/>
        <end position="379"/>
    </location>
</feature>
<comment type="cofactor">
    <cofactor evidence="1">
        <name>Mg(2+)</name>
        <dbReference type="ChEBI" id="CHEBI:18420"/>
    </cofactor>
</comment>
<evidence type="ECO:0000256" key="7">
    <source>
        <dbReference type="ARBA" id="ARBA00022884"/>
    </source>
</evidence>
<evidence type="ECO:0000256" key="3">
    <source>
        <dbReference type="ARBA" id="ARBA00022723"/>
    </source>
</evidence>
<dbReference type="Pfam" id="PF10150">
    <property type="entry name" value="RNase_E_G"/>
    <property type="match status" value="1"/>
</dbReference>
<name>A0ABQ6LJE6_9RHOB</name>
<evidence type="ECO:0000256" key="6">
    <source>
        <dbReference type="ARBA" id="ARBA00022842"/>
    </source>
</evidence>
<dbReference type="EMBL" id="BSYI01000019">
    <property type="protein sequence ID" value="GMG83386.1"/>
    <property type="molecule type" value="Genomic_DNA"/>
</dbReference>
<dbReference type="InterPro" id="IPR004659">
    <property type="entry name" value="RNase_E/G"/>
</dbReference>
<keyword evidence="7" id="KW-0694">RNA-binding</keyword>
<dbReference type="InterPro" id="IPR019307">
    <property type="entry name" value="RNA-bd_AU-1/RNase_E/G"/>
</dbReference>
<dbReference type="PANTHER" id="PTHR30001">
    <property type="entry name" value="RIBONUCLEASE"/>
    <property type="match status" value="1"/>
</dbReference>
<keyword evidence="4" id="KW-0255">Endonuclease</keyword>
<reference evidence="9 10" key="1">
    <citation type="submission" date="2023-04" db="EMBL/GenBank/DDBJ databases">
        <title>Marinoamorphus aggregata gen. nov., sp. Nov., isolate from tissue of brittle star Ophioplocus japonicus.</title>
        <authorList>
            <person name="Kawano K."/>
            <person name="Sawayama S."/>
            <person name="Nakagawa S."/>
        </authorList>
    </citation>
    <scope>NUCLEOTIDE SEQUENCE [LARGE SCALE GENOMIC DNA]</scope>
    <source>
        <strain evidence="9 10">NKW23</strain>
    </source>
</reference>
<evidence type="ECO:0000313" key="9">
    <source>
        <dbReference type="EMBL" id="GMG83386.1"/>
    </source>
</evidence>
<keyword evidence="10" id="KW-1185">Reference proteome</keyword>